<evidence type="ECO:0000256" key="22">
    <source>
        <dbReference type="ARBA" id="ARBA00056628"/>
    </source>
</evidence>
<accession>A0A5J9V006</accession>
<dbReference type="FunFam" id="3.30.200.20:FF:000432">
    <property type="entry name" value="LRR receptor-like serine/threonine-protein kinase EFR"/>
    <property type="match status" value="1"/>
</dbReference>
<dbReference type="EC" id="2.7.11.1" evidence="3"/>
<dbReference type="InterPro" id="IPR051809">
    <property type="entry name" value="Plant_receptor-like_S/T_kinase"/>
</dbReference>
<evidence type="ECO:0000313" key="28">
    <source>
        <dbReference type="EMBL" id="TVU29215.1"/>
    </source>
</evidence>
<proteinExistence type="predicted"/>
<evidence type="ECO:0000256" key="17">
    <source>
        <dbReference type="ARBA" id="ARBA00023170"/>
    </source>
</evidence>
<keyword evidence="4" id="KW-1003">Cell membrane</keyword>
<keyword evidence="12 24" id="KW-0547">Nucleotide-binding</keyword>
<gene>
    <name evidence="28" type="ORF">EJB05_20773</name>
</gene>
<evidence type="ECO:0000256" key="3">
    <source>
        <dbReference type="ARBA" id="ARBA00012513"/>
    </source>
</evidence>
<dbReference type="EMBL" id="RWGY01000011">
    <property type="protein sequence ID" value="TVU29215.1"/>
    <property type="molecule type" value="Genomic_DNA"/>
</dbReference>
<comment type="catalytic activity">
    <reaction evidence="19">
        <text>L-threonyl-[protein] + ATP = O-phospho-L-threonyl-[protein] + ADP + H(+)</text>
        <dbReference type="Rhea" id="RHEA:46608"/>
        <dbReference type="Rhea" id="RHEA-COMP:11060"/>
        <dbReference type="Rhea" id="RHEA-COMP:11605"/>
        <dbReference type="ChEBI" id="CHEBI:15378"/>
        <dbReference type="ChEBI" id="CHEBI:30013"/>
        <dbReference type="ChEBI" id="CHEBI:30616"/>
        <dbReference type="ChEBI" id="CHEBI:61977"/>
        <dbReference type="ChEBI" id="CHEBI:456216"/>
        <dbReference type="EC" id="2.7.11.1"/>
    </reaction>
</comment>
<evidence type="ECO:0000256" key="4">
    <source>
        <dbReference type="ARBA" id="ARBA00022475"/>
    </source>
</evidence>
<dbReference type="InterPro" id="IPR017441">
    <property type="entry name" value="Protein_kinase_ATP_BS"/>
</dbReference>
<dbReference type="Pfam" id="PF08263">
    <property type="entry name" value="LRRNT_2"/>
    <property type="match status" value="1"/>
</dbReference>
<keyword evidence="11" id="KW-0677">Repeat</keyword>
<evidence type="ECO:0000256" key="26">
    <source>
        <dbReference type="SAM" id="SignalP"/>
    </source>
</evidence>
<keyword evidence="17" id="KW-0675">Receptor</keyword>
<evidence type="ECO:0000256" key="11">
    <source>
        <dbReference type="ARBA" id="ARBA00022737"/>
    </source>
</evidence>
<feature type="non-terminal residue" evidence="28">
    <location>
        <position position="987"/>
    </location>
</feature>
<evidence type="ECO:0000256" key="8">
    <source>
        <dbReference type="ARBA" id="ARBA00022679"/>
    </source>
</evidence>
<feature type="signal peptide" evidence="26">
    <location>
        <begin position="1"/>
        <end position="20"/>
    </location>
</feature>
<dbReference type="Pfam" id="PF13855">
    <property type="entry name" value="LRR_8"/>
    <property type="match status" value="3"/>
</dbReference>
<dbReference type="PANTHER" id="PTHR27008:SF593">
    <property type="entry name" value="OS02G0615800 PROTEIN"/>
    <property type="match status" value="1"/>
</dbReference>
<keyword evidence="9 25" id="KW-0812">Transmembrane</keyword>
<evidence type="ECO:0000256" key="15">
    <source>
        <dbReference type="ARBA" id="ARBA00022989"/>
    </source>
</evidence>
<dbReference type="Proteomes" id="UP000324897">
    <property type="component" value="Chromosome 1"/>
</dbReference>
<dbReference type="Pfam" id="PF00560">
    <property type="entry name" value="LRR_1"/>
    <property type="match status" value="4"/>
</dbReference>
<evidence type="ECO:0000256" key="1">
    <source>
        <dbReference type="ARBA" id="ARBA00004162"/>
    </source>
</evidence>
<evidence type="ECO:0000256" key="14">
    <source>
        <dbReference type="ARBA" id="ARBA00022840"/>
    </source>
</evidence>
<dbReference type="Gene3D" id="3.80.10.10">
    <property type="entry name" value="Ribonuclease Inhibitor"/>
    <property type="match status" value="4"/>
</dbReference>
<dbReference type="InterPro" id="IPR001611">
    <property type="entry name" value="Leu-rich_rpt"/>
</dbReference>
<keyword evidence="7" id="KW-0433">Leucine-rich repeat</keyword>
<evidence type="ECO:0000256" key="19">
    <source>
        <dbReference type="ARBA" id="ARBA00047899"/>
    </source>
</evidence>
<keyword evidence="15 25" id="KW-1133">Transmembrane helix</keyword>
<feature type="chain" id="PRO_5023885701" description="Receptor kinase-like protein Xa21" evidence="26">
    <location>
        <begin position="21"/>
        <end position="987"/>
    </location>
</feature>
<comment type="caution">
    <text evidence="28">The sequence shown here is derived from an EMBL/GenBank/DDBJ whole genome shotgun (WGS) entry which is preliminary data.</text>
</comment>
<dbReference type="Gene3D" id="1.10.510.10">
    <property type="entry name" value="Transferase(Phosphotransferase) domain 1"/>
    <property type="match status" value="1"/>
</dbReference>
<comment type="subcellular location">
    <subcellularLocation>
        <location evidence="1">Cell membrane</location>
        <topology evidence="1">Single-pass membrane protein</topology>
    </subcellularLocation>
    <subcellularLocation>
        <location evidence="2">Endoplasmic reticulum membrane</location>
        <topology evidence="2">Single-pass membrane protein</topology>
    </subcellularLocation>
</comment>
<keyword evidence="8" id="KW-0808">Transferase</keyword>
<dbReference type="GO" id="GO:0005789">
    <property type="term" value="C:endoplasmic reticulum membrane"/>
    <property type="evidence" value="ECO:0007669"/>
    <property type="project" value="UniProtKB-SubCell"/>
</dbReference>
<evidence type="ECO:0000256" key="10">
    <source>
        <dbReference type="ARBA" id="ARBA00022729"/>
    </source>
</evidence>
<dbReference type="InterPro" id="IPR032675">
    <property type="entry name" value="LRR_dom_sf"/>
</dbReference>
<dbReference type="FunFam" id="1.10.510.10:FF:000358">
    <property type="entry name" value="Putative leucine-rich repeat receptor-like serine/threonine-protein kinase"/>
    <property type="match status" value="1"/>
</dbReference>
<evidence type="ECO:0000256" key="21">
    <source>
        <dbReference type="ARBA" id="ARBA00054320"/>
    </source>
</evidence>
<feature type="non-terminal residue" evidence="28">
    <location>
        <position position="1"/>
    </location>
</feature>
<dbReference type="AlphaFoldDB" id="A0A5J9V006"/>
<evidence type="ECO:0000256" key="2">
    <source>
        <dbReference type="ARBA" id="ARBA00004389"/>
    </source>
</evidence>
<dbReference type="SUPFAM" id="SSF56112">
    <property type="entry name" value="Protein kinase-like (PK-like)"/>
    <property type="match status" value="1"/>
</dbReference>
<evidence type="ECO:0000256" key="5">
    <source>
        <dbReference type="ARBA" id="ARBA00022527"/>
    </source>
</evidence>
<feature type="binding site" evidence="24">
    <location>
        <position position="702"/>
    </location>
    <ligand>
        <name>ATP</name>
        <dbReference type="ChEBI" id="CHEBI:30616"/>
    </ligand>
</feature>
<dbReference type="Pfam" id="PF00069">
    <property type="entry name" value="Pkinase"/>
    <property type="match status" value="1"/>
</dbReference>
<dbReference type="PANTHER" id="PTHR27008">
    <property type="entry name" value="OS04G0122200 PROTEIN"/>
    <property type="match status" value="1"/>
</dbReference>
<keyword evidence="10 26" id="KW-0732">Signal</keyword>
<keyword evidence="5" id="KW-0723">Serine/threonine-protein kinase</keyword>
<name>A0A5J9V006_9POAL</name>
<dbReference type="Gene3D" id="3.30.200.20">
    <property type="entry name" value="Phosphorylase Kinase, domain 1"/>
    <property type="match status" value="1"/>
</dbReference>
<evidence type="ECO:0000256" key="16">
    <source>
        <dbReference type="ARBA" id="ARBA00023136"/>
    </source>
</evidence>
<protein>
    <recommendedName>
        <fullName evidence="23">Receptor kinase-like protein Xa21</fullName>
        <ecNumber evidence="3">2.7.11.1</ecNumber>
    </recommendedName>
</protein>
<dbReference type="PROSITE" id="PS50011">
    <property type="entry name" value="PROTEIN_KINASE_DOM"/>
    <property type="match status" value="1"/>
</dbReference>
<dbReference type="PROSITE" id="PS51450">
    <property type="entry name" value="LRR"/>
    <property type="match status" value="1"/>
</dbReference>
<evidence type="ECO:0000256" key="13">
    <source>
        <dbReference type="ARBA" id="ARBA00022777"/>
    </source>
</evidence>
<evidence type="ECO:0000256" key="25">
    <source>
        <dbReference type="SAM" id="Phobius"/>
    </source>
</evidence>
<dbReference type="InterPro" id="IPR003591">
    <property type="entry name" value="Leu-rich_rpt_typical-subtyp"/>
</dbReference>
<comment type="catalytic activity">
    <reaction evidence="20">
        <text>L-seryl-[protein] + ATP = O-phospho-L-seryl-[protein] + ADP + H(+)</text>
        <dbReference type="Rhea" id="RHEA:17989"/>
        <dbReference type="Rhea" id="RHEA-COMP:9863"/>
        <dbReference type="Rhea" id="RHEA-COMP:11604"/>
        <dbReference type="ChEBI" id="CHEBI:15378"/>
        <dbReference type="ChEBI" id="CHEBI:29999"/>
        <dbReference type="ChEBI" id="CHEBI:30616"/>
        <dbReference type="ChEBI" id="CHEBI:83421"/>
        <dbReference type="ChEBI" id="CHEBI:456216"/>
        <dbReference type="EC" id="2.7.11.1"/>
    </reaction>
</comment>
<feature type="transmembrane region" description="Helical" evidence="25">
    <location>
        <begin position="616"/>
        <end position="640"/>
    </location>
</feature>
<evidence type="ECO:0000256" key="7">
    <source>
        <dbReference type="ARBA" id="ARBA00022614"/>
    </source>
</evidence>
<keyword evidence="16 25" id="KW-0472">Membrane</keyword>
<dbReference type="GO" id="GO:0004674">
    <property type="term" value="F:protein serine/threonine kinase activity"/>
    <property type="evidence" value="ECO:0007669"/>
    <property type="project" value="UniProtKB-KW"/>
</dbReference>
<evidence type="ECO:0000256" key="12">
    <source>
        <dbReference type="ARBA" id="ARBA00022741"/>
    </source>
</evidence>
<evidence type="ECO:0000259" key="27">
    <source>
        <dbReference type="PROSITE" id="PS50011"/>
    </source>
</evidence>
<dbReference type="InterPro" id="IPR000719">
    <property type="entry name" value="Prot_kinase_dom"/>
</dbReference>
<comment type="function">
    <text evidence="21">Receptor kinase that detects X.oryzae pv. oryzae protein Ax21 to promote innate immunity. Following X.oryzae pv. oryzae protein Ax21 detection, undergoes cleavage, releasing the processed protein kinase Xa21 chain.</text>
</comment>
<comment type="function">
    <text evidence="22">The processed protein kinase Xa21 chain released by protein cleavage after X.oryzae pv. oryzae protein Ax21 detection translocates into the nucleus where it can bind and regulate WRKY62, a transcription factor. Confers resistance to the bacterial pathogen X.oryzae pv. oryzae (Xoo).</text>
</comment>
<evidence type="ECO:0000256" key="18">
    <source>
        <dbReference type="ARBA" id="ARBA00023180"/>
    </source>
</evidence>
<evidence type="ECO:0000256" key="20">
    <source>
        <dbReference type="ARBA" id="ARBA00048679"/>
    </source>
</evidence>
<dbReference type="GO" id="GO:0005886">
    <property type="term" value="C:plasma membrane"/>
    <property type="evidence" value="ECO:0007669"/>
    <property type="project" value="UniProtKB-SubCell"/>
</dbReference>
<keyword evidence="29" id="KW-1185">Reference proteome</keyword>
<dbReference type="SMART" id="SM00220">
    <property type="entry name" value="S_TKc"/>
    <property type="match status" value="1"/>
</dbReference>
<dbReference type="OrthoDB" id="676979at2759"/>
<keyword evidence="6" id="KW-0597">Phosphoprotein</keyword>
<dbReference type="SUPFAM" id="SSF52058">
    <property type="entry name" value="L domain-like"/>
    <property type="match status" value="2"/>
</dbReference>
<keyword evidence="14 24" id="KW-0067">ATP-binding</keyword>
<evidence type="ECO:0000256" key="6">
    <source>
        <dbReference type="ARBA" id="ARBA00022553"/>
    </source>
</evidence>
<dbReference type="Gramene" id="TVU29215">
    <property type="protein sequence ID" value="TVU29215"/>
    <property type="gene ID" value="EJB05_20773"/>
</dbReference>
<dbReference type="InterPro" id="IPR011009">
    <property type="entry name" value="Kinase-like_dom_sf"/>
</dbReference>
<organism evidence="28 29">
    <name type="scientific">Eragrostis curvula</name>
    <name type="common">weeping love grass</name>
    <dbReference type="NCBI Taxonomy" id="38414"/>
    <lineage>
        <taxon>Eukaryota</taxon>
        <taxon>Viridiplantae</taxon>
        <taxon>Streptophyta</taxon>
        <taxon>Embryophyta</taxon>
        <taxon>Tracheophyta</taxon>
        <taxon>Spermatophyta</taxon>
        <taxon>Magnoliopsida</taxon>
        <taxon>Liliopsida</taxon>
        <taxon>Poales</taxon>
        <taxon>Poaceae</taxon>
        <taxon>PACMAD clade</taxon>
        <taxon>Chloridoideae</taxon>
        <taxon>Eragrostideae</taxon>
        <taxon>Eragrostidinae</taxon>
        <taxon>Eragrostis</taxon>
    </lineage>
</organism>
<feature type="domain" description="Protein kinase" evidence="27">
    <location>
        <begin position="673"/>
        <end position="971"/>
    </location>
</feature>
<evidence type="ECO:0000256" key="23">
    <source>
        <dbReference type="ARBA" id="ARBA00072040"/>
    </source>
</evidence>
<reference evidence="28 29" key="1">
    <citation type="journal article" date="2019" name="Sci. Rep.">
        <title>A high-quality genome of Eragrostis curvula grass provides insights into Poaceae evolution and supports new strategies to enhance forage quality.</title>
        <authorList>
            <person name="Carballo J."/>
            <person name="Santos B.A.C.M."/>
            <person name="Zappacosta D."/>
            <person name="Garbus I."/>
            <person name="Selva J.P."/>
            <person name="Gallo C.A."/>
            <person name="Diaz A."/>
            <person name="Albertini E."/>
            <person name="Caccamo M."/>
            <person name="Echenique V."/>
        </authorList>
    </citation>
    <scope>NUCLEOTIDE SEQUENCE [LARGE SCALE GENOMIC DNA]</scope>
    <source>
        <strain evidence="29">cv. Victoria</strain>
        <tissue evidence="28">Leaf</tissue>
    </source>
</reference>
<dbReference type="PROSITE" id="PS00107">
    <property type="entry name" value="PROTEIN_KINASE_ATP"/>
    <property type="match status" value="1"/>
</dbReference>
<keyword evidence="13" id="KW-0418">Kinase</keyword>
<dbReference type="InterPro" id="IPR013210">
    <property type="entry name" value="LRR_N_plant-typ"/>
</dbReference>
<evidence type="ECO:0000256" key="9">
    <source>
        <dbReference type="ARBA" id="ARBA00022692"/>
    </source>
</evidence>
<dbReference type="SMART" id="SM00369">
    <property type="entry name" value="LRR_TYP"/>
    <property type="match status" value="11"/>
</dbReference>
<evidence type="ECO:0000256" key="24">
    <source>
        <dbReference type="PROSITE-ProRule" id="PRU10141"/>
    </source>
</evidence>
<keyword evidence="18" id="KW-0325">Glycoprotein</keyword>
<evidence type="ECO:0000313" key="29">
    <source>
        <dbReference type="Proteomes" id="UP000324897"/>
    </source>
</evidence>
<dbReference type="FunFam" id="3.80.10.10:FF:000095">
    <property type="entry name" value="LRR receptor-like serine/threonine-protein kinase GSO1"/>
    <property type="match status" value="2"/>
</dbReference>
<dbReference type="GO" id="GO:0005524">
    <property type="term" value="F:ATP binding"/>
    <property type="evidence" value="ECO:0007669"/>
    <property type="project" value="UniProtKB-UniRule"/>
</dbReference>
<sequence length="987" mass="107757">MLILLAWLLLCYCGVGNIHCATVHENNVDLHSLLDFKHGITNDPSGATSNWTLNTHFCHWNGVSCTLKRPWRVTKLNLASQSLTGTISSSLGNLTFLNTLDLSFNNFIGPFPLFTNLQQLQTLYLYNNYLEGNIPDALANCSNLSDLDLSSNSVVGAIPLNFDSLSNLTSLNLAGNNLTGTIPPTLGNITTLLAIFLDQNQLEGMIPDKLWQLPKLLELTLGANRFSGELPQTLANVSSLQALGLEFNRLGKVLPRNIGDEFPNLQQLGLNGNMFDGNIPASLGNISQLGNLSLDRNNFIGSVPSSLGRLSSLAYLNLEDNNLEARDIQSWEFLHALRNCTLLGTLSLAKNQFEGEIPDSIGNLSPNLQYLVLSANKLSGPVPLSIGNLRSLNKLSLDFNTLTGTIEGWVGKLTNLVDLNLEANNLSGSMPSSIGDLTNLTLLSLATNSLDGLIPSSLGNLSKLLKLDLSYNNFQGVIPPDISNLKQLTNLSLSRNKLIGEIPGTLGQCKALVALQLSQNFFTGVIPLSLADLINLVTLNLSHNSLSGTIPQNLNDLPLLNKLDLSCNRLQGKIPMTGVFANATSVYLDGNTGLCGGVTDLHMPSCKARSRRTERLYYLIKVLAPIFGFLSLALLVYFLVLEKKPREKHISLSSLGENFLKVSYNDLAQATKNSESSLIGRGSYGSVYRGKLKEYKLEVAMKVFDLEMRGAERSFMAECEALRSIQHRNLLPILTACSTVDNMGTDFKALVYEYMPKGNLDTWIHPKENGKPPKRLSLAQTINICVNVADALDYLHYECGRTTIHCDLKPSNILLDEDMNALLGDFGIARFYIDWPTSTSSTSSIGVKGTIGYIAPEYAGGGRPSTCGDAYSFGIVLLELLTGKRPTDSVFKDGLDIVSFVDRNFPHQVFQAIDTRLTEECRDFDPAETATGNAAYQCLVSLLQIALSCTQQSPNERANMKQVANKLHAIKTLYLGSQTKQNAYQSD</sequence>